<dbReference type="InterPro" id="IPR027417">
    <property type="entry name" value="P-loop_NTPase"/>
</dbReference>
<dbReference type="Pfam" id="PF04548">
    <property type="entry name" value="AIG1"/>
    <property type="match status" value="1"/>
</dbReference>
<keyword evidence="4" id="KW-0812">Transmembrane</keyword>
<evidence type="ECO:0000259" key="5">
    <source>
        <dbReference type="PROSITE" id="PS51720"/>
    </source>
</evidence>
<feature type="domain" description="AIG1-type G" evidence="5">
    <location>
        <begin position="14"/>
        <end position="229"/>
    </location>
</feature>
<evidence type="ECO:0000313" key="6">
    <source>
        <dbReference type="EMBL" id="CAI0407165.1"/>
    </source>
</evidence>
<keyword evidence="4" id="KW-1133">Transmembrane helix</keyword>
<reference evidence="6" key="1">
    <citation type="submission" date="2022-08" db="EMBL/GenBank/DDBJ databases">
        <authorList>
            <person name="Gutierrez-Valencia J."/>
        </authorList>
    </citation>
    <scope>NUCLEOTIDE SEQUENCE</scope>
</reference>
<accession>A0AAV0JB96</accession>
<dbReference type="AlphaFoldDB" id="A0AAV0JB96"/>
<keyword evidence="2" id="KW-0547">Nucleotide-binding</keyword>
<dbReference type="EMBL" id="CAMGYJ010000004">
    <property type="protein sequence ID" value="CAI0407165.1"/>
    <property type="molecule type" value="Genomic_DNA"/>
</dbReference>
<keyword evidence="4" id="KW-0472">Membrane</keyword>
<dbReference type="Proteomes" id="UP001154282">
    <property type="component" value="Unassembled WGS sequence"/>
</dbReference>
<dbReference type="FunFam" id="3.40.50.300:FF:000840">
    <property type="entry name" value="Immune-associated nucleotide-binding protein 9"/>
    <property type="match status" value="1"/>
</dbReference>
<proteinExistence type="inferred from homology"/>
<sequence>MGGFPSSFGQKSYADGWTIALVGANGSGKSATGNSILGRNAFRSRARLPGTTLVTSVCDLHTTVLENGQALHVIDTPGTCACYATYNLTQMDIARFINTTTGGVNAVVLVVSVRNNYTEDEKAAFGSFYYAFGRKISDCVILVFTCGDELEHRNRSLDYYLSRDCPQPLKDIVKLYGHRKVLFDNETQDKGKRDIQVRRLIALVHCVVTQNGGNPYKLCYPDQLLDETERSVVLDQLIRDLYSNLYPRGCRNSENMAAGKLWGNLQQPAVSEFTNLEDQIRRSVVCREPNSVVRLAVKKTTSRDKFADHLHGHHRRQESTSRRCSITMHACVRSTGGWALLVVAVSLFLIAAATMILLGAVGPADDDQVDSMSSSTRLPFPGGTTTLLCSSFSVLGFLARWLMA</sequence>
<keyword evidence="7" id="KW-1185">Reference proteome</keyword>
<dbReference type="PANTHER" id="PTHR10903">
    <property type="entry name" value="GTPASE, IMAP FAMILY MEMBER-RELATED"/>
    <property type="match status" value="1"/>
</dbReference>
<dbReference type="Gene3D" id="3.40.50.300">
    <property type="entry name" value="P-loop containing nucleotide triphosphate hydrolases"/>
    <property type="match status" value="1"/>
</dbReference>
<dbReference type="InterPro" id="IPR006703">
    <property type="entry name" value="G_AIG1"/>
</dbReference>
<keyword evidence="3" id="KW-0342">GTP-binding</keyword>
<dbReference type="SUPFAM" id="SSF52540">
    <property type="entry name" value="P-loop containing nucleoside triphosphate hydrolases"/>
    <property type="match status" value="1"/>
</dbReference>
<dbReference type="InterPro" id="IPR045058">
    <property type="entry name" value="GIMA/IAN/Toc"/>
</dbReference>
<comment type="similarity">
    <text evidence="1">Belongs to the TRAFAC class TrmE-Era-EngA-EngB-Septin-like GTPase superfamily. AIG1/Toc34/Toc159-like paraseptin GTPase family. IAN subfamily.</text>
</comment>
<evidence type="ECO:0000256" key="3">
    <source>
        <dbReference type="ARBA" id="ARBA00023134"/>
    </source>
</evidence>
<evidence type="ECO:0000313" key="7">
    <source>
        <dbReference type="Proteomes" id="UP001154282"/>
    </source>
</evidence>
<dbReference type="GO" id="GO:0005525">
    <property type="term" value="F:GTP binding"/>
    <property type="evidence" value="ECO:0007669"/>
    <property type="project" value="UniProtKB-KW"/>
</dbReference>
<feature type="transmembrane region" description="Helical" evidence="4">
    <location>
        <begin position="380"/>
        <end position="403"/>
    </location>
</feature>
<evidence type="ECO:0000256" key="2">
    <source>
        <dbReference type="ARBA" id="ARBA00022741"/>
    </source>
</evidence>
<organism evidence="6 7">
    <name type="scientific">Linum tenue</name>
    <dbReference type="NCBI Taxonomy" id="586396"/>
    <lineage>
        <taxon>Eukaryota</taxon>
        <taxon>Viridiplantae</taxon>
        <taxon>Streptophyta</taxon>
        <taxon>Embryophyta</taxon>
        <taxon>Tracheophyta</taxon>
        <taxon>Spermatophyta</taxon>
        <taxon>Magnoliopsida</taxon>
        <taxon>eudicotyledons</taxon>
        <taxon>Gunneridae</taxon>
        <taxon>Pentapetalae</taxon>
        <taxon>rosids</taxon>
        <taxon>fabids</taxon>
        <taxon>Malpighiales</taxon>
        <taxon>Linaceae</taxon>
        <taxon>Linum</taxon>
    </lineage>
</organism>
<dbReference type="PANTHER" id="PTHR10903:SF184">
    <property type="entry name" value="GTP-BINDING PROTEIN A"/>
    <property type="match status" value="1"/>
</dbReference>
<evidence type="ECO:0000256" key="4">
    <source>
        <dbReference type="SAM" id="Phobius"/>
    </source>
</evidence>
<evidence type="ECO:0000256" key="1">
    <source>
        <dbReference type="ARBA" id="ARBA00008535"/>
    </source>
</evidence>
<protein>
    <recommendedName>
        <fullName evidence="5">AIG1-type G domain-containing protein</fullName>
    </recommendedName>
</protein>
<gene>
    <name evidence="6" type="ORF">LITE_LOCUS13479</name>
</gene>
<comment type="caution">
    <text evidence="6">The sequence shown here is derived from an EMBL/GenBank/DDBJ whole genome shotgun (WGS) entry which is preliminary data.</text>
</comment>
<dbReference type="PROSITE" id="PS51720">
    <property type="entry name" value="G_AIG1"/>
    <property type="match status" value="1"/>
</dbReference>
<feature type="transmembrane region" description="Helical" evidence="4">
    <location>
        <begin position="338"/>
        <end position="360"/>
    </location>
</feature>
<name>A0AAV0JB96_9ROSI</name>